<sequence>MNDDAIKALLLEDLAEFQVSDDYRQQMWIEILAALERMLEPDNGGN</sequence>
<gene>
    <name evidence="1" type="ORF">H9L01_10125</name>
</gene>
<reference evidence="1 2" key="1">
    <citation type="submission" date="2020-08" db="EMBL/GenBank/DDBJ databases">
        <title>Genome sequence of Erysipelothrix inopinata DSM 15511T.</title>
        <authorList>
            <person name="Hyun D.-W."/>
            <person name="Bae J.-W."/>
        </authorList>
    </citation>
    <scope>NUCLEOTIDE SEQUENCE [LARGE SCALE GENOMIC DNA]</scope>
    <source>
        <strain evidence="1 2">DSM 15511</strain>
    </source>
</reference>
<proteinExistence type="predicted"/>
<dbReference type="KEGG" id="eio:H9L01_10125"/>
<dbReference type="Proteomes" id="UP000515928">
    <property type="component" value="Chromosome"/>
</dbReference>
<organism evidence="1 2">
    <name type="scientific">Erysipelothrix inopinata</name>
    <dbReference type="NCBI Taxonomy" id="225084"/>
    <lineage>
        <taxon>Bacteria</taxon>
        <taxon>Bacillati</taxon>
        <taxon>Bacillota</taxon>
        <taxon>Erysipelotrichia</taxon>
        <taxon>Erysipelotrichales</taxon>
        <taxon>Erysipelotrichaceae</taxon>
        <taxon>Erysipelothrix</taxon>
    </lineage>
</organism>
<dbReference type="AlphaFoldDB" id="A0A7G9RYN0"/>
<evidence type="ECO:0000313" key="1">
    <source>
        <dbReference type="EMBL" id="QNN60705.1"/>
    </source>
</evidence>
<accession>A0A7G9RYN0</accession>
<keyword evidence="2" id="KW-1185">Reference proteome</keyword>
<name>A0A7G9RYN0_9FIRM</name>
<dbReference type="EMBL" id="CP060715">
    <property type="protein sequence ID" value="QNN60705.1"/>
    <property type="molecule type" value="Genomic_DNA"/>
</dbReference>
<protein>
    <submittedName>
        <fullName evidence="1">Uncharacterized protein</fullName>
    </submittedName>
</protein>
<evidence type="ECO:0000313" key="2">
    <source>
        <dbReference type="Proteomes" id="UP000515928"/>
    </source>
</evidence>
<dbReference type="RefSeq" id="WP_187533828.1">
    <property type="nucleotide sequence ID" value="NZ_CBCSHU010000024.1"/>
</dbReference>